<evidence type="ECO:0000313" key="1">
    <source>
        <dbReference type="EMBL" id="ETJ44024.1"/>
    </source>
</evidence>
<gene>
    <name evidence="1" type="ORF">Q604_UNBC01948G0001</name>
</gene>
<dbReference type="AlphaFoldDB" id="W1YS71"/>
<comment type="caution">
    <text evidence="1">The sequence shown here is derived from an EMBL/GenBank/DDBJ whole genome shotgun (WGS) entry which is preliminary data.</text>
</comment>
<accession>W1YS71</accession>
<organism evidence="1">
    <name type="scientific">human gut metagenome</name>
    <dbReference type="NCBI Taxonomy" id="408170"/>
    <lineage>
        <taxon>unclassified sequences</taxon>
        <taxon>metagenomes</taxon>
        <taxon>organismal metagenomes</taxon>
    </lineage>
</organism>
<name>W1YS71_9ZZZZ</name>
<feature type="non-terminal residue" evidence="1">
    <location>
        <position position="20"/>
    </location>
</feature>
<dbReference type="EMBL" id="AZMM01001948">
    <property type="protein sequence ID" value="ETJ44024.1"/>
    <property type="molecule type" value="Genomic_DNA"/>
</dbReference>
<proteinExistence type="predicted"/>
<reference evidence="1" key="1">
    <citation type="submission" date="2013-12" db="EMBL/GenBank/DDBJ databases">
        <title>A Varibaculum cambriense genome reconstructed from a premature infant gut community with otherwise low bacterial novelty that shifts toward anaerobic metabolism during the third week of life.</title>
        <authorList>
            <person name="Brown C.T."/>
            <person name="Sharon I."/>
            <person name="Thomas B.C."/>
            <person name="Castelle C.J."/>
            <person name="Morowitz M.J."/>
            <person name="Banfield J.F."/>
        </authorList>
    </citation>
    <scope>NUCLEOTIDE SEQUENCE</scope>
</reference>
<sequence>MNKLFRFTAAALLVASFGVL</sequence>
<protein>
    <submittedName>
        <fullName evidence="1">Uncharacterized protein</fullName>
    </submittedName>
</protein>